<dbReference type="AlphaFoldDB" id="A0A1H3FJJ9"/>
<organism evidence="2 3">
    <name type="scientific">Halopenitus persicus</name>
    <dbReference type="NCBI Taxonomy" id="1048396"/>
    <lineage>
        <taxon>Archaea</taxon>
        <taxon>Methanobacteriati</taxon>
        <taxon>Methanobacteriota</taxon>
        <taxon>Stenosarchaea group</taxon>
        <taxon>Halobacteria</taxon>
        <taxon>Halobacteriales</taxon>
        <taxon>Haloferacaceae</taxon>
        <taxon>Halopenitus</taxon>
    </lineage>
</organism>
<name>A0A1H3FJJ9_9EURY</name>
<reference evidence="3" key="1">
    <citation type="submission" date="2016-10" db="EMBL/GenBank/DDBJ databases">
        <authorList>
            <person name="Varghese N."/>
            <person name="Submissions S."/>
        </authorList>
    </citation>
    <scope>NUCLEOTIDE SEQUENCE [LARGE SCALE GENOMIC DNA]</scope>
    <source>
        <strain evidence="3">DC30,IBRC 10041,KCTC 4046</strain>
    </source>
</reference>
<gene>
    <name evidence="2" type="ORF">SAMN05216564_10290</name>
</gene>
<dbReference type="Gene3D" id="3.40.50.1100">
    <property type="match status" value="2"/>
</dbReference>
<dbReference type="InterPro" id="IPR036052">
    <property type="entry name" value="TrpB-like_PALP_sf"/>
</dbReference>
<sequence length="328" mass="34899">MAATADLSAVGNTPLIELEGPSSPTVYGKVEWFNQAGMPHGGGSIKSRIGKSMLLAAEAGPEPLADRTLLEASSGNTGAAVARFGAARGYDVEIVLPDDAGGGKVAAMEAAGAELVRIDADLGYDAYVEACRSRTGGHPDRYCYLDQYENPANPGVHAGTTGPEIWAQTDGAVDHFVAGAGTAGTLVGVGTALRDRGVDVHGYEPATDEHDIAGCKHMHTAGHYVPGTYDPAVVETMTFLGTETAHDATRRLRRRYDDRRIRIEDPGQWSRSFVREELRVDGEFRVGPSSGGALALVERLSDRGVFESDDVVVIPLADRGDRYPERYL</sequence>
<evidence type="ECO:0000259" key="1">
    <source>
        <dbReference type="Pfam" id="PF00291"/>
    </source>
</evidence>
<protein>
    <submittedName>
        <fullName evidence="2">Cysteine synthase B</fullName>
    </submittedName>
</protein>
<accession>A0A1H3FJJ9</accession>
<dbReference type="Pfam" id="PF00291">
    <property type="entry name" value="PALP"/>
    <property type="match status" value="1"/>
</dbReference>
<dbReference type="InterPro" id="IPR050214">
    <property type="entry name" value="Cys_Synth/Cystath_Beta-Synth"/>
</dbReference>
<dbReference type="InterPro" id="IPR001926">
    <property type="entry name" value="TrpB-like_PALP"/>
</dbReference>
<dbReference type="Proteomes" id="UP000199079">
    <property type="component" value="Unassembled WGS sequence"/>
</dbReference>
<keyword evidence="3" id="KW-1185">Reference proteome</keyword>
<feature type="domain" description="Tryptophan synthase beta chain-like PALP" evidence="1">
    <location>
        <begin position="9"/>
        <end position="316"/>
    </location>
</feature>
<dbReference type="SUPFAM" id="SSF53686">
    <property type="entry name" value="Tryptophan synthase beta subunit-like PLP-dependent enzymes"/>
    <property type="match status" value="1"/>
</dbReference>
<evidence type="ECO:0000313" key="2">
    <source>
        <dbReference type="EMBL" id="SDX91232.1"/>
    </source>
</evidence>
<dbReference type="RefSeq" id="WP_092730896.1">
    <property type="nucleotide sequence ID" value="NZ_FNPC01000002.1"/>
</dbReference>
<dbReference type="EMBL" id="FNPC01000002">
    <property type="protein sequence ID" value="SDX91232.1"/>
    <property type="molecule type" value="Genomic_DNA"/>
</dbReference>
<dbReference type="PANTHER" id="PTHR10314">
    <property type="entry name" value="CYSTATHIONINE BETA-SYNTHASE"/>
    <property type="match status" value="1"/>
</dbReference>
<dbReference type="OrthoDB" id="10138at2157"/>
<proteinExistence type="predicted"/>
<evidence type="ECO:0000313" key="3">
    <source>
        <dbReference type="Proteomes" id="UP000199079"/>
    </source>
</evidence>